<dbReference type="InterPro" id="IPR039425">
    <property type="entry name" value="RNA_pol_sigma-70-like"/>
</dbReference>
<dbReference type="PANTHER" id="PTHR43133">
    <property type="entry name" value="RNA POLYMERASE ECF-TYPE SIGMA FACTO"/>
    <property type="match status" value="1"/>
</dbReference>
<keyword evidence="2" id="KW-0805">Transcription regulation</keyword>
<dbReference type="PANTHER" id="PTHR43133:SF60">
    <property type="entry name" value="RNA POLYMERASE SIGMA FACTOR SIGV"/>
    <property type="match status" value="1"/>
</dbReference>
<dbReference type="CDD" id="cd06171">
    <property type="entry name" value="Sigma70_r4"/>
    <property type="match status" value="1"/>
</dbReference>
<dbReference type="SUPFAM" id="SSF88659">
    <property type="entry name" value="Sigma3 and sigma4 domains of RNA polymerase sigma factors"/>
    <property type="match status" value="1"/>
</dbReference>
<dbReference type="Pfam" id="PF04542">
    <property type="entry name" value="Sigma70_r2"/>
    <property type="match status" value="1"/>
</dbReference>
<dbReference type="InterPro" id="IPR013324">
    <property type="entry name" value="RNA_pol_sigma_r3/r4-like"/>
</dbReference>
<dbReference type="NCBIfam" id="TIGR02937">
    <property type="entry name" value="sigma70-ECF"/>
    <property type="match status" value="1"/>
</dbReference>
<proteinExistence type="inferred from homology"/>
<evidence type="ECO:0000313" key="8">
    <source>
        <dbReference type="Proteomes" id="UP000487649"/>
    </source>
</evidence>
<dbReference type="InterPro" id="IPR007627">
    <property type="entry name" value="RNA_pol_sigma70_r2"/>
</dbReference>
<reference evidence="7 8" key="1">
    <citation type="journal article" date="2019" name="Nat. Med.">
        <title>A library of human gut bacterial isolates paired with longitudinal multiomics data enables mechanistic microbiome research.</title>
        <authorList>
            <person name="Poyet M."/>
            <person name="Groussin M."/>
            <person name="Gibbons S.M."/>
            <person name="Avila-Pacheco J."/>
            <person name="Jiang X."/>
            <person name="Kearney S.M."/>
            <person name="Perrotta A.R."/>
            <person name="Berdy B."/>
            <person name="Zhao S."/>
            <person name="Lieberman T.D."/>
            <person name="Swanson P.K."/>
            <person name="Smith M."/>
            <person name="Roesemann S."/>
            <person name="Alexander J.E."/>
            <person name="Rich S.A."/>
            <person name="Livny J."/>
            <person name="Vlamakis H."/>
            <person name="Clish C."/>
            <person name="Bullock K."/>
            <person name="Deik A."/>
            <person name="Scott J."/>
            <person name="Pierce K.A."/>
            <person name="Xavier R.J."/>
            <person name="Alm E.J."/>
        </authorList>
    </citation>
    <scope>NUCLEOTIDE SEQUENCE [LARGE SCALE GENOMIC DNA]</scope>
    <source>
        <strain evidence="7 8">BIOML-A198</strain>
    </source>
</reference>
<dbReference type="InterPro" id="IPR013325">
    <property type="entry name" value="RNA_pol_sigma_r2"/>
</dbReference>
<evidence type="ECO:0000313" key="7">
    <source>
        <dbReference type="EMBL" id="MTK21158.1"/>
    </source>
</evidence>
<feature type="domain" description="RNA polymerase sigma factor 70 region 4 type 2" evidence="6">
    <location>
        <begin position="115"/>
        <end position="166"/>
    </location>
</feature>
<gene>
    <name evidence="7" type="ORF">GMA92_06960</name>
</gene>
<keyword evidence="4" id="KW-0804">Transcription</keyword>
<dbReference type="EMBL" id="WMQE01000012">
    <property type="protein sequence ID" value="MTK21158.1"/>
    <property type="molecule type" value="Genomic_DNA"/>
</dbReference>
<dbReference type="Gene3D" id="1.10.1740.10">
    <property type="match status" value="1"/>
</dbReference>
<dbReference type="GO" id="GO:0003677">
    <property type="term" value="F:DNA binding"/>
    <property type="evidence" value="ECO:0007669"/>
    <property type="project" value="InterPro"/>
</dbReference>
<dbReference type="InterPro" id="IPR036388">
    <property type="entry name" value="WH-like_DNA-bd_sf"/>
</dbReference>
<accession>A0A173S0S7</accession>
<dbReference type="InterPro" id="IPR014284">
    <property type="entry name" value="RNA_pol_sigma-70_dom"/>
</dbReference>
<evidence type="ECO:0000256" key="4">
    <source>
        <dbReference type="ARBA" id="ARBA00023163"/>
    </source>
</evidence>
<sequence length="172" mass="19911">MDEEQLVKQAISGDRHCLNILFGMHYKTVYGYLIKLTGDIQMSEDLVQETLLKATLNIEKFRGESKFLTYLIQIATNLYRNEVRKQSRIVYDDEIIQSVFSEGECDALIQVQFKEAMNALQDMSEEQRMSFILRHYYGYSIEEISNLFGVATGTTKSRIFNAIQKIRKKLGG</sequence>
<dbReference type="GeneID" id="60058150"/>
<evidence type="ECO:0000259" key="6">
    <source>
        <dbReference type="Pfam" id="PF08281"/>
    </source>
</evidence>
<organism evidence="7 8">
    <name type="scientific">Turicibacter sanguinis</name>
    <dbReference type="NCBI Taxonomy" id="154288"/>
    <lineage>
        <taxon>Bacteria</taxon>
        <taxon>Bacillati</taxon>
        <taxon>Bacillota</taxon>
        <taxon>Erysipelotrichia</taxon>
        <taxon>Erysipelotrichales</taxon>
        <taxon>Turicibacteraceae</taxon>
        <taxon>Turicibacter</taxon>
    </lineage>
</organism>
<comment type="similarity">
    <text evidence="1">Belongs to the sigma-70 factor family. ECF subfamily.</text>
</comment>
<keyword evidence="3" id="KW-0731">Sigma factor</keyword>
<dbReference type="InterPro" id="IPR013249">
    <property type="entry name" value="RNA_pol_sigma70_r4_t2"/>
</dbReference>
<dbReference type="AlphaFoldDB" id="A0A173S0S7"/>
<dbReference type="RefSeq" id="WP_006784736.1">
    <property type="nucleotide sequence ID" value="NZ_CABJBH010000014.1"/>
</dbReference>
<protein>
    <submittedName>
        <fullName evidence="7">Sigma-70 family RNA polymerase sigma factor</fullName>
    </submittedName>
</protein>
<evidence type="ECO:0000256" key="2">
    <source>
        <dbReference type="ARBA" id="ARBA00023015"/>
    </source>
</evidence>
<dbReference type="GO" id="GO:0006352">
    <property type="term" value="P:DNA-templated transcription initiation"/>
    <property type="evidence" value="ECO:0007669"/>
    <property type="project" value="InterPro"/>
</dbReference>
<dbReference type="OrthoDB" id="9795666at2"/>
<name>A0A173S0S7_9FIRM</name>
<evidence type="ECO:0000256" key="1">
    <source>
        <dbReference type="ARBA" id="ARBA00010641"/>
    </source>
</evidence>
<dbReference type="GO" id="GO:0016987">
    <property type="term" value="F:sigma factor activity"/>
    <property type="evidence" value="ECO:0007669"/>
    <property type="project" value="UniProtKB-KW"/>
</dbReference>
<dbReference type="SUPFAM" id="SSF88946">
    <property type="entry name" value="Sigma2 domain of RNA polymerase sigma factors"/>
    <property type="match status" value="1"/>
</dbReference>
<dbReference type="Proteomes" id="UP000487649">
    <property type="component" value="Unassembled WGS sequence"/>
</dbReference>
<dbReference type="Gene3D" id="1.10.10.10">
    <property type="entry name" value="Winged helix-like DNA-binding domain superfamily/Winged helix DNA-binding domain"/>
    <property type="match status" value="1"/>
</dbReference>
<feature type="domain" description="RNA polymerase sigma-70 region 2" evidence="5">
    <location>
        <begin position="21"/>
        <end position="88"/>
    </location>
</feature>
<evidence type="ECO:0000259" key="5">
    <source>
        <dbReference type="Pfam" id="PF04542"/>
    </source>
</evidence>
<comment type="caution">
    <text evidence="7">The sequence shown here is derived from an EMBL/GenBank/DDBJ whole genome shotgun (WGS) entry which is preliminary data.</text>
</comment>
<dbReference type="Pfam" id="PF08281">
    <property type="entry name" value="Sigma70_r4_2"/>
    <property type="match status" value="1"/>
</dbReference>
<evidence type="ECO:0000256" key="3">
    <source>
        <dbReference type="ARBA" id="ARBA00023082"/>
    </source>
</evidence>